<evidence type="ECO:0000256" key="7">
    <source>
        <dbReference type="SAM" id="MobiDB-lite"/>
    </source>
</evidence>
<accession>A0ABD5EWX8</accession>
<evidence type="ECO:0000256" key="5">
    <source>
        <dbReference type="ARBA" id="ARBA00023136"/>
    </source>
</evidence>
<evidence type="ECO:0000256" key="8">
    <source>
        <dbReference type="SAM" id="Phobius"/>
    </source>
</evidence>
<evidence type="ECO:0000256" key="6">
    <source>
        <dbReference type="ARBA" id="ARBA00023251"/>
    </source>
</evidence>
<feature type="transmembrane region" description="Helical" evidence="8">
    <location>
        <begin position="175"/>
        <end position="197"/>
    </location>
</feature>
<dbReference type="EMBL" id="JAVRES010000024">
    <property type="protein sequence ID" value="MDT0439261.1"/>
    <property type="molecule type" value="Genomic_DNA"/>
</dbReference>
<dbReference type="InterPro" id="IPR036259">
    <property type="entry name" value="MFS_trans_sf"/>
</dbReference>
<dbReference type="PANTHER" id="PTHR42718">
    <property type="entry name" value="MAJOR FACILITATOR SUPERFAMILY MULTIDRUG TRANSPORTER MFSC"/>
    <property type="match status" value="1"/>
</dbReference>
<feature type="transmembrane region" description="Helical" evidence="8">
    <location>
        <begin position="209"/>
        <end position="229"/>
    </location>
</feature>
<dbReference type="Pfam" id="PF07690">
    <property type="entry name" value="MFS_1"/>
    <property type="match status" value="1"/>
</dbReference>
<keyword evidence="6" id="KW-0046">Antibiotic resistance</keyword>
<dbReference type="InterPro" id="IPR020846">
    <property type="entry name" value="MFS_dom"/>
</dbReference>
<evidence type="ECO:0000256" key="3">
    <source>
        <dbReference type="ARBA" id="ARBA00022692"/>
    </source>
</evidence>
<dbReference type="GO" id="GO:0005886">
    <property type="term" value="C:plasma membrane"/>
    <property type="evidence" value="ECO:0007669"/>
    <property type="project" value="UniProtKB-SubCell"/>
</dbReference>
<evidence type="ECO:0000256" key="4">
    <source>
        <dbReference type="ARBA" id="ARBA00022989"/>
    </source>
</evidence>
<name>A0ABD5EWX8_9ACTN</name>
<feature type="transmembrane region" description="Helical" evidence="8">
    <location>
        <begin position="403"/>
        <end position="424"/>
    </location>
</feature>
<feature type="transmembrane region" description="Helical" evidence="8">
    <location>
        <begin position="275"/>
        <end position="299"/>
    </location>
</feature>
<feature type="transmembrane region" description="Helical" evidence="8">
    <location>
        <begin position="235"/>
        <end position="255"/>
    </location>
</feature>
<evidence type="ECO:0000256" key="1">
    <source>
        <dbReference type="ARBA" id="ARBA00004651"/>
    </source>
</evidence>
<dbReference type="Gene3D" id="1.20.1720.10">
    <property type="entry name" value="Multidrug resistance protein D"/>
    <property type="match status" value="1"/>
</dbReference>
<keyword evidence="2" id="KW-0813">Transport</keyword>
<keyword evidence="3 8" id="KW-0812">Transmembrane</keyword>
<evidence type="ECO:0000256" key="2">
    <source>
        <dbReference type="ARBA" id="ARBA00022448"/>
    </source>
</evidence>
<dbReference type="PROSITE" id="PS50850">
    <property type="entry name" value="MFS"/>
    <property type="match status" value="1"/>
</dbReference>
<gene>
    <name evidence="10" type="ORF">RM877_31820</name>
</gene>
<dbReference type="GO" id="GO:0046677">
    <property type="term" value="P:response to antibiotic"/>
    <property type="evidence" value="ECO:0007669"/>
    <property type="project" value="UniProtKB-KW"/>
</dbReference>
<dbReference type="AlphaFoldDB" id="A0ABD5EWX8"/>
<feature type="transmembrane region" description="Helical" evidence="8">
    <location>
        <begin position="305"/>
        <end position="327"/>
    </location>
</feature>
<dbReference type="SUPFAM" id="SSF103473">
    <property type="entry name" value="MFS general substrate transporter"/>
    <property type="match status" value="1"/>
</dbReference>
<comment type="subcellular location">
    <subcellularLocation>
        <location evidence="1">Cell membrane</location>
        <topology evidence="1">Multi-pass membrane protein</topology>
    </subcellularLocation>
</comment>
<feature type="compositionally biased region" description="Low complexity" evidence="7">
    <location>
        <begin position="512"/>
        <end position="555"/>
    </location>
</feature>
<dbReference type="CDD" id="cd17321">
    <property type="entry name" value="MFS_MMR_MDR_like"/>
    <property type="match status" value="1"/>
</dbReference>
<feature type="transmembrane region" description="Helical" evidence="8">
    <location>
        <begin position="90"/>
        <end position="109"/>
    </location>
</feature>
<evidence type="ECO:0000259" key="9">
    <source>
        <dbReference type="PROSITE" id="PS50850"/>
    </source>
</evidence>
<reference evidence="11" key="1">
    <citation type="submission" date="2023-07" db="EMBL/GenBank/DDBJ databases">
        <title>30 novel species of actinomycetes from the DSMZ collection.</title>
        <authorList>
            <person name="Nouioui I."/>
        </authorList>
    </citation>
    <scope>NUCLEOTIDE SEQUENCE [LARGE SCALE GENOMIC DNA]</scope>
    <source>
        <strain evidence="11">DSM 41981</strain>
    </source>
</reference>
<comment type="caution">
    <text evidence="10">The sequence shown here is derived from an EMBL/GenBank/DDBJ whole genome shotgun (WGS) entry which is preliminary data.</text>
</comment>
<evidence type="ECO:0000313" key="10">
    <source>
        <dbReference type="EMBL" id="MDT0439261.1"/>
    </source>
</evidence>
<keyword evidence="11" id="KW-1185">Reference proteome</keyword>
<feature type="domain" description="Major facilitator superfamily (MFS) profile" evidence="9">
    <location>
        <begin position="24"/>
        <end position="507"/>
    </location>
</feature>
<feature type="transmembrane region" description="Helical" evidence="8">
    <location>
        <begin position="115"/>
        <end position="140"/>
    </location>
</feature>
<protein>
    <submittedName>
        <fullName evidence="10">MFS transporter</fullName>
    </submittedName>
</protein>
<feature type="region of interest" description="Disordered" evidence="7">
    <location>
        <begin position="509"/>
        <end position="590"/>
    </location>
</feature>
<dbReference type="Proteomes" id="UP001183535">
    <property type="component" value="Unassembled WGS sequence"/>
</dbReference>
<proteinExistence type="predicted"/>
<dbReference type="InterPro" id="IPR011701">
    <property type="entry name" value="MFS"/>
</dbReference>
<feature type="transmembrane region" description="Helical" evidence="8">
    <location>
        <begin position="476"/>
        <end position="501"/>
    </location>
</feature>
<feature type="transmembrane region" description="Helical" evidence="8">
    <location>
        <begin position="149"/>
        <end position="169"/>
    </location>
</feature>
<evidence type="ECO:0000313" key="11">
    <source>
        <dbReference type="Proteomes" id="UP001183535"/>
    </source>
</evidence>
<keyword evidence="4 8" id="KW-1133">Transmembrane helix</keyword>
<sequence length="590" mass="59587">MTDETVRDDGGAEGESPGRRRWLAVAVLCVCVLVPFMDLIVVSVSLTAVQRNLHATSGQLQWIVAVYGITSASFMLVVPAVGSRWGYRRTLLWGLVLFGVASAATAFAPTAGMLIAMRVVMAVGASVVLPLSTAFITILFRESERVKAIGIWAAGVALATPLGAVVGGALVEYFWWGWIFLINVFTVALVLPLIFWVLPPAREVPRSGINVWSVALLAAGGLLLVYGAIDAENDWGSAAVWMAAGVVVLVGFLVCERRSAAPLIGLAPFRSPRFLWAQATIVVGAFSLTAALFVVPMYLQTVLGLSSLSVGLRLIPFALLVVVGSLAADRLTKRLGARWVVVGGSLVFGVGLALLTRATADSGDALVTFAFGLAGLGGGVAQAPAVSAALGALPPAVAANGGAFINALRNLGGALGVGLIGTLITRDYVRELSGSTAGLSAARADEVRASVANVADVSDAVGGPAGQTLRDHASSAFVHGLIPGMQTAAVVVLVVALLMCLPLRALRDRPTGDGADAVDGSDAVDGPDGTDSADGTDAASQPPATGDGTDGLADDGTGGADGAAARTGAGATGDAGDGVPRAGAAGAHSG</sequence>
<feature type="transmembrane region" description="Helical" evidence="8">
    <location>
        <begin position="60"/>
        <end position="78"/>
    </location>
</feature>
<feature type="transmembrane region" description="Helical" evidence="8">
    <location>
        <begin position="366"/>
        <end position="391"/>
    </location>
</feature>
<organism evidence="10 11">
    <name type="scientific">Streptomyces doudnae</name>
    <dbReference type="NCBI Taxonomy" id="3075536"/>
    <lineage>
        <taxon>Bacteria</taxon>
        <taxon>Bacillati</taxon>
        <taxon>Actinomycetota</taxon>
        <taxon>Actinomycetes</taxon>
        <taxon>Kitasatosporales</taxon>
        <taxon>Streptomycetaceae</taxon>
        <taxon>Streptomyces</taxon>
    </lineage>
</organism>
<dbReference type="Gene3D" id="1.20.1250.20">
    <property type="entry name" value="MFS general substrate transporter like domains"/>
    <property type="match status" value="1"/>
</dbReference>
<feature type="transmembrane region" description="Helical" evidence="8">
    <location>
        <begin position="22"/>
        <end position="48"/>
    </location>
</feature>
<dbReference type="PANTHER" id="PTHR42718:SF9">
    <property type="entry name" value="MAJOR FACILITATOR SUPERFAMILY MULTIDRUG TRANSPORTER MFSC"/>
    <property type="match status" value="1"/>
</dbReference>
<dbReference type="RefSeq" id="WP_311638810.1">
    <property type="nucleotide sequence ID" value="NZ_JAVRES010000024.1"/>
</dbReference>
<feature type="transmembrane region" description="Helical" evidence="8">
    <location>
        <begin position="339"/>
        <end position="360"/>
    </location>
</feature>
<keyword evidence="5 8" id="KW-0472">Membrane</keyword>